<protein>
    <submittedName>
        <fullName evidence="4">Regulatory LuxR family protein</fullName>
    </submittedName>
</protein>
<dbReference type="Pfam" id="PF00196">
    <property type="entry name" value="GerE"/>
    <property type="match status" value="1"/>
</dbReference>
<organism evidence="4 5">
    <name type="scientific">Microterricola gilva</name>
    <dbReference type="NCBI Taxonomy" id="393267"/>
    <lineage>
        <taxon>Bacteria</taxon>
        <taxon>Bacillati</taxon>
        <taxon>Actinomycetota</taxon>
        <taxon>Actinomycetes</taxon>
        <taxon>Micrococcales</taxon>
        <taxon>Microbacteriaceae</taxon>
        <taxon>Microterricola</taxon>
    </lineage>
</organism>
<dbReference type="InterPro" id="IPR036388">
    <property type="entry name" value="WH-like_DNA-bd_sf"/>
</dbReference>
<dbReference type="SUPFAM" id="SSF52540">
    <property type="entry name" value="P-loop containing nucleoside triphosphate hydrolases"/>
    <property type="match status" value="1"/>
</dbReference>
<dbReference type="PANTHER" id="PTHR16305">
    <property type="entry name" value="TESTICULAR SOLUBLE ADENYLYL CYCLASE"/>
    <property type="match status" value="1"/>
</dbReference>
<proteinExistence type="predicted"/>
<dbReference type="GO" id="GO:0003677">
    <property type="term" value="F:DNA binding"/>
    <property type="evidence" value="ECO:0007669"/>
    <property type="project" value="InterPro"/>
</dbReference>
<dbReference type="Pfam" id="PF13191">
    <property type="entry name" value="AAA_16"/>
    <property type="match status" value="1"/>
</dbReference>
<reference evidence="4 5" key="1">
    <citation type="submission" date="2019-02" db="EMBL/GenBank/DDBJ databases">
        <title>Sequencing the genomes of 1000 actinobacteria strains.</title>
        <authorList>
            <person name="Klenk H.-P."/>
        </authorList>
    </citation>
    <scope>NUCLEOTIDE SEQUENCE [LARGE SCALE GENOMIC DNA]</scope>
    <source>
        <strain evidence="4 5">DSM 18319</strain>
    </source>
</reference>
<accession>A0A4Q8AJ73</accession>
<dbReference type="GO" id="GO:0005524">
    <property type="term" value="F:ATP binding"/>
    <property type="evidence" value="ECO:0007669"/>
    <property type="project" value="UniProtKB-KW"/>
</dbReference>
<dbReference type="SMART" id="SM00421">
    <property type="entry name" value="HTH_LUXR"/>
    <property type="match status" value="1"/>
</dbReference>
<dbReference type="PRINTS" id="PR00038">
    <property type="entry name" value="HTHLUXR"/>
</dbReference>
<dbReference type="PROSITE" id="PS50043">
    <property type="entry name" value="HTH_LUXR_2"/>
    <property type="match status" value="1"/>
</dbReference>
<dbReference type="InterPro" id="IPR016032">
    <property type="entry name" value="Sig_transdc_resp-reg_C-effctor"/>
</dbReference>
<keyword evidence="1" id="KW-0547">Nucleotide-binding</keyword>
<evidence type="ECO:0000256" key="2">
    <source>
        <dbReference type="ARBA" id="ARBA00022840"/>
    </source>
</evidence>
<gene>
    <name evidence="4" type="ORF">EV379_0144</name>
</gene>
<evidence type="ECO:0000256" key="1">
    <source>
        <dbReference type="ARBA" id="ARBA00022741"/>
    </source>
</evidence>
<dbReference type="Proteomes" id="UP000291483">
    <property type="component" value="Unassembled WGS sequence"/>
</dbReference>
<name>A0A4Q8AJ73_9MICO</name>
<dbReference type="Gene3D" id="1.10.10.10">
    <property type="entry name" value="Winged helix-like DNA-binding domain superfamily/Winged helix DNA-binding domain"/>
    <property type="match status" value="1"/>
</dbReference>
<comment type="caution">
    <text evidence="4">The sequence shown here is derived from an EMBL/GenBank/DDBJ whole genome shotgun (WGS) entry which is preliminary data.</text>
</comment>
<dbReference type="InterPro" id="IPR000792">
    <property type="entry name" value="Tscrpt_reg_LuxR_C"/>
</dbReference>
<evidence type="ECO:0000259" key="3">
    <source>
        <dbReference type="PROSITE" id="PS50043"/>
    </source>
</evidence>
<keyword evidence="2" id="KW-0067">ATP-binding</keyword>
<dbReference type="EMBL" id="SHLC01000001">
    <property type="protein sequence ID" value="RZU63855.1"/>
    <property type="molecule type" value="Genomic_DNA"/>
</dbReference>
<dbReference type="GO" id="GO:0005737">
    <property type="term" value="C:cytoplasm"/>
    <property type="evidence" value="ECO:0007669"/>
    <property type="project" value="TreeGrafter"/>
</dbReference>
<evidence type="ECO:0000313" key="4">
    <source>
        <dbReference type="EMBL" id="RZU63855.1"/>
    </source>
</evidence>
<dbReference type="CDD" id="cd06170">
    <property type="entry name" value="LuxR_C_like"/>
    <property type="match status" value="1"/>
</dbReference>
<sequence>MVEIDPPNRPHDTYAAVMGLFEREPELAILLAEVQRIDEVGRVVTVTGDAGAGKTSLIRAATDPDRGGLAQTGTRPRLLSGLCDPLTTPRPLGPIADALGELEPPAGVGASQTARRQIGVAAIDGEARFVEAVAARPTVLVIEDAQWIDAASVEMLRYLVRRIDALPVLLVISYRDTVVGVGHPLLPLLGDIARLDTASSIALRPLSLASVAAVLDGTGVDPGHAHELTGGNPFYVGEIARHPEQELPATIRDAVLASTTGLDASELETLQLIATAPDALDDRLLPTLGIDLPLLRRLEATGLIVRARRGIAFRHELARLAVLDSVGPGGASLLHRRLLAALEAFGSHDYAVLTHHAEAAGDDHRTQRYAALAADVATRTGSHCEAVAFLELALAQLNDGDVEAGATGGAGAALDLTETRERADMLERLSTEQYMVSRLPESITSIDAALRLRERLGDQGGAAAAHDRRAVVEYYSARRQAAEHHAELAVAAADGTPNAASARATLAYLAYRRLDLAAARAILLEARPARAPADPRAAGQRVVDDWLGFDDDPTAIRIAITEAAVDLVDGEPSGRPRLLLRAAQALDRSLDEVGTTAFSNLVAIDIEERRFREAEDVLAQSIPVTIAREIPICYQWQTGMRARLHLLRGHWAASAEDAAAILDEGSAPLASVWPHLVLALVALRTSGDDPTVAEHLDTAWGLALELGESLMILGTLAAIAERSWVGGADDTRLQESTAHMAVAASLPGTEWAIGELAVWLARLGRAPELLARVAEPHRLELAGAHAEAAAAWGALGSPFEASLAELHGTNRDAAVGALVRLEEMGLDATAARARALLAAAGVRGLPAPRRTSTKSNPSGLTNRQLDVARLVAKGLTNAELATNLYISPKTADHHVSAILAKLGLSSRREIARRAAEFGID</sequence>
<dbReference type="InterPro" id="IPR041664">
    <property type="entry name" value="AAA_16"/>
</dbReference>
<dbReference type="SUPFAM" id="SSF46894">
    <property type="entry name" value="C-terminal effector domain of the bipartite response regulators"/>
    <property type="match status" value="1"/>
</dbReference>
<dbReference type="PANTHER" id="PTHR16305:SF35">
    <property type="entry name" value="TRANSCRIPTIONAL ACTIVATOR DOMAIN"/>
    <property type="match status" value="1"/>
</dbReference>
<dbReference type="GO" id="GO:0004016">
    <property type="term" value="F:adenylate cyclase activity"/>
    <property type="evidence" value="ECO:0007669"/>
    <property type="project" value="TreeGrafter"/>
</dbReference>
<keyword evidence="5" id="KW-1185">Reference proteome</keyword>
<dbReference type="AlphaFoldDB" id="A0A4Q8AJ73"/>
<evidence type="ECO:0000313" key="5">
    <source>
        <dbReference type="Proteomes" id="UP000291483"/>
    </source>
</evidence>
<dbReference type="InterPro" id="IPR027417">
    <property type="entry name" value="P-loop_NTPase"/>
</dbReference>
<feature type="domain" description="HTH luxR-type" evidence="3">
    <location>
        <begin position="853"/>
        <end position="918"/>
    </location>
</feature>
<dbReference type="GO" id="GO:0006355">
    <property type="term" value="P:regulation of DNA-templated transcription"/>
    <property type="evidence" value="ECO:0007669"/>
    <property type="project" value="InterPro"/>
</dbReference>